<name>A0ABY2H2J0_9HYPO</name>
<organism evidence="2 3">
    <name type="scientific">Trichoderma ghanense</name>
    <dbReference type="NCBI Taxonomy" id="65468"/>
    <lineage>
        <taxon>Eukaryota</taxon>
        <taxon>Fungi</taxon>
        <taxon>Dikarya</taxon>
        <taxon>Ascomycota</taxon>
        <taxon>Pezizomycotina</taxon>
        <taxon>Sordariomycetes</taxon>
        <taxon>Hypocreomycetidae</taxon>
        <taxon>Hypocreales</taxon>
        <taxon>Hypocreaceae</taxon>
        <taxon>Trichoderma</taxon>
    </lineage>
</organism>
<evidence type="ECO:0000313" key="2">
    <source>
        <dbReference type="EMBL" id="TFB02164.1"/>
    </source>
</evidence>
<comment type="caution">
    <text evidence="2">The sequence shown here is derived from an EMBL/GenBank/DDBJ whole genome shotgun (WGS) entry which is preliminary data.</text>
</comment>
<dbReference type="InterPro" id="IPR038692">
    <property type="entry name" value="Cthe_2751_sf"/>
</dbReference>
<evidence type="ECO:0000259" key="1">
    <source>
        <dbReference type="Pfam" id="PF16804"/>
    </source>
</evidence>
<dbReference type="Pfam" id="PF16804">
    <property type="entry name" value="DUF5071"/>
    <property type="match status" value="1"/>
</dbReference>
<dbReference type="GeneID" id="300577795"/>
<dbReference type="InterPro" id="IPR031837">
    <property type="entry name" value="DUF5071"/>
</dbReference>
<feature type="domain" description="DUF5071" evidence="1">
    <location>
        <begin position="156"/>
        <end position="278"/>
    </location>
</feature>
<dbReference type="Proteomes" id="UP001642720">
    <property type="component" value="Unassembled WGS sequence"/>
</dbReference>
<sequence length="293" mass="32432">MPDSQMQQIESQSLDEAIGSGSLEQVLHWIGTGESQCVYTASSAADEDGGSPVARQLSTTSTRDILIARADDPVIVQGISSVLSKPIASSDDFFTACAGLDSILCHLPLDTLRLYRSSLEILAANTAQSPPGVSLPSLTSRAKDALEFINSPDLAWPPRHKFDVMAERTLAERVRTADQMRPHARRLLDWLADCNWPPYSGCVKQLARFPEVAIDPIKNILAEHGDDPEWLRHLVEFVEGNVRIGTLWERLEPELVLLAGREADEEESRDLAEACRRLLGLLKEWRGEQLVLD</sequence>
<proteinExistence type="predicted"/>
<accession>A0ABY2H2J0</accession>
<reference evidence="2 3" key="1">
    <citation type="submission" date="2018-01" db="EMBL/GenBank/DDBJ databases">
        <title>Genome characterization of the sugarcane-associated fungus Trichoderma ghanense CCMA-1212 and their application in lignocelulose bioconversion.</title>
        <authorList>
            <person name="Steindorff A.S."/>
            <person name="Mendes T.D."/>
            <person name="Vilela E.S.D."/>
            <person name="Rodrigues D.S."/>
            <person name="Formighieri E.F."/>
            <person name="Melo I.S."/>
            <person name="Favaro L.C.L."/>
        </authorList>
    </citation>
    <scope>NUCLEOTIDE SEQUENCE [LARGE SCALE GENOMIC DNA]</scope>
    <source>
        <strain evidence="2 3">CCMA-1212</strain>
    </source>
</reference>
<evidence type="ECO:0000313" key="3">
    <source>
        <dbReference type="Proteomes" id="UP001642720"/>
    </source>
</evidence>
<keyword evidence="3" id="KW-1185">Reference proteome</keyword>
<dbReference type="Gene3D" id="1.25.40.750">
    <property type="entry name" value="Domain of unknown function DUF5071"/>
    <property type="match status" value="1"/>
</dbReference>
<dbReference type="RefSeq" id="XP_073558365.1">
    <property type="nucleotide sequence ID" value="XM_073703345.1"/>
</dbReference>
<protein>
    <recommendedName>
        <fullName evidence="1">DUF5071 domain-containing protein</fullName>
    </recommendedName>
</protein>
<dbReference type="EMBL" id="PPTA01000007">
    <property type="protein sequence ID" value="TFB02164.1"/>
    <property type="molecule type" value="Genomic_DNA"/>
</dbReference>
<gene>
    <name evidence="2" type="ORF">CCMA1212_006104</name>
</gene>